<dbReference type="EMBL" id="WACR01000002">
    <property type="protein sequence ID" value="KAB1065568.1"/>
    <property type="molecule type" value="Genomic_DNA"/>
</dbReference>
<feature type="signal peptide" evidence="2">
    <location>
        <begin position="1"/>
        <end position="19"/>
    </location>
</feature>
<dbReference type="OrthoDB" id="1652165at2"/>
<name>A0A6N6M6Z0_9FLAO</name>
<keyword evidence="5" id="KW-1185">Reference proteome</keyword>
<proteinExistence type="predicted"/>
<dbReference type="Proteomes" id="UP000435357">
    <property type="component" value="Unassembled WGS sequence"/>
</dbReference>
<reference evidence="4 5" key="1">
    <citation type="submission" date="2019-09" db="EMBL/GenBank/DDBJ databases">
        <title>Genomes of Cryomorphaceae.</title>
        <authorList>
            <person name="Bowman J.P."/>
        </authorList>
    </citation>
    <scope>NUCLEOTIDE SEQUENCE [LARGE SCALE GENOMIC DNA]</scope>
    <source>
        <strain evidence="4 5">KCTC 52047</strain>
    </source>
</reference>
<organism evidence="4 5">
    <name type="scientific">Salibacter halophilus</name>
    <dbReference type="NCBI Taxonomy" id="1803916"/>
    <lineage>
        <taxon>Bacteria</taxon>
        <taxon>Pseudomonadati</taxon>
        <taxon>Bacteroidota</taxon>
        <taxon>Flavobacteriia</taxon>
        <taxon>Flavobacteriales</taxon>
        <taxon>Salibacteraceae</taxon>
        <taxon>Salibacter</taxon>
    </lineage>
</organism>
<feature type="chain" id="PRO_5026830008" evidence="2">
    <location>
        <begin position="20"/>
        <end position="303"/>
    </location>
</feature>
<dbReference type="AlphaFoldDB" id="A0A6N6M6Z0"/>
<evidence type="ECO:0000256" key="1">
    <source>
        <dbReference type="ARBA" id="ARBA00022729"/>
    </source>
</evidence>
<feature type="domain" description="Secretion system C-terminal sorting" evidence="3">
    <location>
        <begin position="231"/>
        <end position="300"/>
    </location>
</feature>
<gene>
    <name evidence="4" type="ORF">F3059_02640</name>
</gene>
<protein>
    <submittedName>
        <fullName evidence="4">T9SS type A sorting domain-containing protein</fullName>
    </submittedName>
</protein>
<evidence type="ECO:0000313" key="4">
    <source>
        <dbReference type="EMBL" id="KAB1065568.1"/>
    </source>
</evidence>
<accession>A0A6N6M6Z0</accession>
<evidence type="ECO:0000259" key="3">
    <source>
        <dbReference type="Pfam" id="PF18962"/>
    </source>
</evidence>
<evidence type="ECO:0000256" key="2">
    <source>
        <dbReference type="SAM" id="SignalP"/>
    </source>
</evidence>
<keyword evidence="1 2" id="KW-0732">Signal</keyword>
<dbReference type="RefSeq" id="WP_151166392.1">
    <property type="nucleotide sequence ID" value="NZ_WACR01000002.1"/>
</dbReference>
<dbReference type="InterPro" id="IPR026444">
    <property type="entry name" value="Secre_tail"/>
</dbReference>
<comment type="caution">
    <text evidence="4">The sequence shown here is derived from an EMBL/GenBank/DDBJ whole genome shotgun (WGS) entry which is preliminary data.</text>
</comment>
<evidence type="ECO:0000313" key="5">
    <source>
        <dbReference type="Proteomes" id="UP000435357"/>
    </source>
</evidence>
<dbReference type="NCBIfam" id="TIGR04183">
    <property type="entry name" value="Por_Secre_tail"/>
    <property type="match status" value="1"/>
</dbReference>
<dbReference type="Pfam" id="PF18962">
    <property type="entry name" value="Por_Secre_tail"/>
    <property type="match status" value="1"/>
</dbReference>
<sequence>MNRTLLTIFLIITTCSFYAQDFAPIGAEWYYGEGYAFSGDKNYIKFTVVKDTVINGRSCRKITKRHKVECNLRDFTEYMYSSNDSVFYYDTTFNNFQTLYVFDAQPSDSWVLEYTDEDDELDSLITTVDSVSNIQINGQSLRRLHVTYEKIDENRNRTHSSTIIEKIGDVKYMFNWNPMSHIICDMNSSEGLRCYEDGDLGLYSTGLADSCDLVYDWSGIDEVNSSIQIDVFPNPAETYVSISISDFNEFNISLFDLNGRLIKSKNVDGSDQKLKLSSIHKGVYFIQIKRDNQVLGYQKLVKQ</sequence>